<name>A0A2G4SHL4_RHIZD</name>
<evidence type="ECO:0000313" key="1">
    <source>
        <dbReference type="EMBL" id="PHZ07876.1"/>
    </source>
</evidence>
<keyword evidence="2" id="KW-1185">Reference proteome</keyword>
<evidence type="ECO:0000313" key="2">
    <source>
        <dbReference type="Proteomes" id="UP000242254"/>
    </source>
</evidence>
<organism evidence="1 2">
    <name type="scientific">Rhizopus microsporus ATCC 52813</name>
    <dbReference type="NCBI Taxonomy" id="1340429"/>
    <lineage>
        <taxon>Eukaryota</taxon>
        <taxon>Fungi</taxon>
        <taxon>Fungi incertae sedis</taxon>
        <taxon>Mucoromycota</taxon>
        <taxon>Mucoromycotina</taxon>
        <taxon>Mucoromycetes</taxon>
        <taxon>Mucorales</taxon>
        <taxon>Mucorineae</taxon>
        <taxon>Rhizopodaceae</taxon>
        <taxon>Rhizopus</taxon>
    </lineage>
</organism>
<dbReference type="Proteomes" id="UP000242254">
    <property type="component" value="Unassembled WGS sequence"/>
</dbReference>
<dbReference type="AlphaFoldDB" id="A0A2G4SHL4"/>
<dbReference type="EMBL" id="KZ303870">
    <property type="protein sequence ID" value="PHZ07876.1"/>
    <property type="molecule type" value="Genomic_DNA"/>
</dbReference>
<gene>
    <name evidence="1" type="ORF">RHIMIDRAFT_295608</name>
</gene>
<sequence length="196" mass="22515">MVQEQEKRYQGSEFLLATLQTLDKIPSTQLKGNFKSYKRTRHGQIRQKRRDCKPKKVQKCTSNFNISAPEQHSAHPQTKISLPTHLNKQNDLQFLDLQDTSAEDESTQSTLNILFNSRSAFWTSHCGEMCLNLSITVAPIPVTVDQRLIICEISHTRRMFEPFTLVNPYAPPQHAQNRIFFESLLSLSPFSSFSTD</sequence>
<reference evidence="1 2" key="1">
    <citation type="journal article" date="2016" name="Proc. Natl. Acad. Sci. U.S.A.">
        <title>Lipid metabolic changes in an early divergent fungus govern the establishment of a mutualistic symbiosis with endobacteria.</title>
        <authorList>
            <person name="Lastovetsky O.A."/>
            <person name="Gaspar M.L."/>
            <person name="Mondo S.J."/>
            <person name="LaButti K.M."/>
            <person name="Sandor L."/>
            <person name="Grigoriev I.V."/>
            <person name="Henry S.A."/>
            <person name="Pawlowska T.E."/>
        </authorList>
    </citation>
    <scope>NUCLEOTIDE SEQUENCE [LARGE SCALE GENOMIC DNA]</scope>
    <source>
        <strain evidence="1 2">ATCC 52813</strain>
    </source>
</reference>
<dbReference type="RefSeq" id="XP_023461584.1">
    <property type="nucleotide sequence ID" value="XM_023614200.1"/>
</dbReference>
<dbReference type="STRING" id="1340429.A0A2G4SHL4"/>
<accession>A0A2G4SHL4</accession>
<proteinExistence type="predicted"/>
<dbReference type="GeneID" id="35445189"/>
<protein>
    <submittedName>
        <fullName evidence="1">Uncharacterized protein</fullName>
    </submittedName>
</protein>